<keyword evidence="2" id="KW-0408">Iron</keyword>
<evidence type="ECO:0000313" key="4">
    <source>
        <dbReference type="Proteomes" id="UP001595909"/>
    </source>
</evidence>
<dbReference type="InterPro" id="IPR017972">
    <property type="entry name" value="Cyt_P450_CS"/>
</dbReference>
<evidence type="ECO:0000256" key="1">
    <source>
        <dbReference type="ARBA" id="ARBA00010617"/>
    </source>
</evidence>
<keyword evidence="2" id="KW-0349">Heme</keyword>
<dbReference type="CDD" id="cd11033">
    <property type="entry name" value="CYP142-like"/>
    <property type="match status" value="1"/>
</dbReference>
<keyword evidence="2" id="KW-0503">Monooxygenase</keyword>
<sequence>MTRVGAEDDVFDPAVFARGVPHEALRRLRDEQPVAWQDEHAVGDWPSGPGFWAVTRYDDVRYVLRTPEIFSSARGATQIRDPEPEDLPFIRRMILNMDPPEHQRLRKLVTAAFTRRRLERFTDDVAARARGLLADVAGAGACDLPRQVTDDFPLANLAELMGVPESDRHLLLEWTNRVIGYQDDEHAQVVRDERGRPVNPRSPAMLAEMFAYAGELADHKRRHPADDVMTALVEARVDGESLDDTELQMFFFLLTIAGNDTVRSALPGGVLALVEHPEQYRRLREERSLLPGALEEMLRWHPPVLTFRRTAARDTTLRGVEIAAGDKVVVYHVSAHHDERHFADPFRFDVARDPCDHLAFGQGPHLCLGAQFARLQMREFFTAFLDLLPEVELDGAPRRLTSNFINGLTRMPLRW</sequence>
<dbReference type="PROSITE" id="PS00086">
    <property type="entry name" value="CYTOCHROME_P450"/>
    <property type="match status" value="1"/>
</dbReference>
<proteinExistence type="inferred from homology"/>
<dbReference type="Proteomes" id="UP001595909">
    <property type="component" value="Unassembled WGS sequence"/>
</dbReference>
<comment type="similarity">
    <text evidence="1 2">Belongs to the cytochrome P450 family.</text>
</comment>
<name>A0ABV9RD99_9PSEU</name>
<dbReference type="EMBL" id="JBHSIM010000009">
    <property type="protein sequence ID" value="MFC4831713.1"/>
    <property type="molecule type" value="Genomic_DNA"/>
</dbReference>
<comment type="caution">
    <text evidence="3">The sequence shown here is derived from an EMBL/GenBank/DDBJ whole genome shotgun (WGS) entry which is preliminary data.</text>
</comment>
<dbReference type="PANTHER" id="PTHR46696:SF4">
    <property type="entry name" value="BIOTIN BIOSYNTHESIS CYTOCHROME P450"/>
    <property type="match status" value="1"/>
</dbReference>
<accession>A0ABV9RD99</accession>
<dbReference type="InterPro" id="IPR002397">
    <property type="entry name" value="Cyt_P450_B"/>
</dbReference>
<dbReference type="Gene3D" id="1.10.630.10">
    <property type="entry name" value="Cytochrome P450"/>
    <property type="match status" value="1"/>
</dbReference>
<organism evidence="3 4">
    <name type="scientific">Actinomycetospora chibensis</name>
    <dbReference type="NCBI Taxonomy" id="663606"/>
    <lineage>
        <taxon>Bacteria</taxon>
        <taxon>Bacillati</taxon>
        <taxon>Actinomycetota</taxon>
        <taxon>Actinomycetes</taxon>
        <taxon>Pseudonocardiales</taxon>
        <taxon>Pseudonocardiaceae</taxon>
        <taxon>Actinomycetospora</taxon>
    </lineage>
</organism>
<reference evidence="4" key="1">
    <citation type="journal article" date="2019" name="Int. J. Syst. Evol. Microbiol.">
        <title>The Global Catalogue of Microorganisms (GCM) 10K type strain sequencing project: providing services to taxonomists for standard genome sequencing and annotation.</title>
        <authorList>
            <consortium name="The Broad Institute Genomics Platform"/>
            <consortium name="The Broad Institute Genome Sequencing Center for Infectious Disease"/>
            <person name="Wu L."/>
            <person name="Ma J."/>
        </authorList>
    </citation>
    <scope>NUCLEOTIDE SEQUENCE [LARGE SCALE GENOMIC DNA]</scope>
    <source>
        <strain evidence="4">CCUG 50347</strain>
    </source>
</reference>
<dbReference type="SUPFAM" id="SSF48264">
    <property type="entry name" value="Cytochrome P450"/>
    <property type="match status" value="1"/>
</dbReference>
<dbReference type="PRINTS" id="PR00359">
    <property type="entry name" value="BP450"/>
</dbReference>
<dbReference type="PRINTS" id="PR00385">
    <property type="entry name" value="P450"/>
</dbReference>
<dbReference type="PANTHER" id="PTHR46696">
    <property type="entry name" value="P450, PUTATIVE (EUROFUNG)-RELATED"/>
    <property type="match status" value="1"/>
</dbReference>
<dbReference type="InterPro" id="IPR036396">
    <property type="entry name" value="Cyt_P450_sf"/>
</dbReference>
<dbReference type="RefSeq" id="WP_274191431.1">
    <property type="nucleotide sequence ID" value="NZ_BAABHN010000009.1"/>
</dbReference>
<dbReference type="Pfam" id="PF00067">
    <property type="entry name" value="p450"/>
    <property type="match status" value="1"/>
</dbReference>
<protein>
    <submittedName>
        <fullName evidence="3">Cytochrome P450</fullName>
    </submittedName>
</protein>
<keyword evidence="2" id="KW-0560">Oxidoreductase</keyword>
<evidence type="ECO:0000313" key="3">
    <source>
        <dbReference type="EMBL" id="MFC4831713.1"/>
    </source>
</evidence>
<keyword evidence="4" id="KW-1185">Reference proteome</keyword>
<keyword evidence="2" id="KW-0479">Metal-binding</keyword>
<dbReference type="InterPro" id="IPR001128">
    <property type="entry name" value="Cyt_P450"/>
</dbReference>
<gene>
    <name evidence="3" type="ORF">ACFPEL_04760</name>
</gene>
<evidence type="ECO:0000256" key="2">
    <source>
        <dbReference type="RuleBase" id="RU000461"/>
    </source>
</evidence>